<dbReference type="Gene3D" id="1.10.357.140">
    <property type="entry name" value="UbiA prenyltransferase"/>
    <property type="match status" value="1"/>
</dbReference>
<dbReference type="Gene3D" id="1.20.120.1780">
    <property type="entry name" value="UbiA prenyltransferase"/>
    <property type="match status" value="1"/>
</dbReference>
<feature type="transmembrane region" description="Helical" evidence="5">
    <location>
        <begin position="245"/>
        <end position="265"/>
    </location>
</feature>
<comment type="caution">
    <text evidence="6">The sequence shown here is derived from an EMBL/GenBank/DDBJ whole genome shotgun (WGS) entry which is preliminary data.</text>
</comment>
<dbReference type="CDD" id="cd13956">
    <property type="entry name" value="PT_UbiA"/>
    <property type="match status" value="1"/>
</dbReference>
<sequence>MPKERAAAFRYVRALWLSLREARPQVQLIFVLRFATAAALALLSGAAPGPAIVAGAAAWFLLTWAIYLVNGIGDIVEDRANGSARPIARGDLSPAAASRIACGLSVAGLAVAAAVSPLLVLLGAGQLLLGWAYSMGPAPLKRVTAQAVVAVVLAGLLTYAAGVVSAGGRPEKHLLLFPVMMALWMAVGGVTKDLSDVRGDRLAGRRTLPILLGERRARRVMALVAGAVAGGFVVLAADSPPTVRLASWLVLLGAVVLAWVVCTPAGRDDVFRRRWPYRIFMATQYIAHISVLLRFASA</sequence>
<dbReference type="GO" id="GO:0016020">
    <property type="term" value="C:membrane"/>
    <property type="evidence" value="ECO:0007669"/>
    <property type="project" value="UniProtKB-SubCell"/>
</dbReference>
<dbReference type="PANTHER" id="PTHR42723:SF1">
    <property type="entry name" value="CHLOROPHYLL SYNTHASE, CHLOROPLASTIC"/>
    <property type="match status" value="1"/>
</dbReference>
<gene>
    <name evidence="6" type="ORF">BJ971_002560</name>
</gene>
<evidence type="ECO:0000313" key="6">
    <source>
        <dbReference type="EMBL" id="MBB4762004.1"/>
    </source>
</evidence>
<feature type="transmembrane region" description="Helical" evidence="5">
    <location>
        <begin position="52"/>
        <end position="72"/>
    </location>
</feature>
<keyword evidence="2 5" id="KW-0812">Transmembrane</keyword>
<dbReference type="AlphaFoldDB" id="A0A7W7MQ27"/>
<keyword evidence="4 5" id="KW-0472">Membrane</keyword>
<organism evidence="6 7">
    <name type="scientific">Actinoplanes digitatis</name>
    <dbReference type="NCBI Taxonomy" id="1868"/>
    <lineage>
        <taxon>Bacteria</taxon>
        <taxon>Bacillati</taxon>
        <taxon>Actinomycetota</taxon>
        <taxon>Actinomycetes</taxon>
        <taxon>Micromonosporales</taxon>
        <taxon>Micromonosporaceae</taxon>
        <taxon>Actinoplanes</taxon>
    </lineage>
</organism>
<dbReference type="InterPro" id="IPR044878">
    <property type="entry name" value="UbiA_sf"/>
</dbReference>
<feature type="transmembrane region" description="Helical" evidence="5">
    <location>
        <begin position="277"/>
        <end position="296"/>
    </location>
</feature>
<evidence type="ECO:0000256" key="3">
    <source>
        <dbReference type="ARBA" id="ARBA00022989"/>
    </source>
</evidence>
<feature type="transmembrane region" description="Helical" evidence="5">
    <location>
        <begin position="28"/>
        <end position="46"/>
    </location>
</feature>
<name>A0A7W7MQ27_9ACTN</name>
<evidence type="ECO:0000256" key="5">
    <source>
        <dbReference type="SAM" id="Phobius"/>
    </source>
</evidence>
<evidence type="ECO:0000256" key="1">
    <source>
        <dbReference type="ARBA" id="ARBA00004141"/>
    </source>
</evidence>
<dbReference type="InterPro" id="IPR050475">
    <property type="entry name" value="Prenyltransferase_related"/>
</dbReference>
<dbReference type="Proteomes" id="UP000578112">
    <property type="component" value="Unassembled WGS sequence"/>
</dbReference>
<keyword evidence="7" id="KW-1185">Reference proteome</keyword>
<evidence type="ECO:0000256" key="2">
    <source>
        <dbReference type="ARBA" id="ARBA00022692"/>
    </source>
</evidence>
<comment type="subcellular location">
    <subcellularLocation>
        <location evidence="1">Membrane</location>
        <topology evidence="1">Multi-pass membrane protein</topology>
    </subcellularLocation>
</comment>
<keyword evidence="3 5" id="KW-1133">Transmembrane helix</keyword>
<evidence type="ECO:0000256" key="4">
    <source>
        <dbReference type="ARBA" id="ARBA00023136"/>
    </source>
</evidence>
<evidence type="ECO:0000313" key="7">
    <source>
        <dbReference type="Proteomes" id="UP000578112"/>
    </source>
</evidence>
<dbReference type="Pfam" id="PF01040">
    <property type="entry name" value="UbiA"/>
    <property type="match status" value="1"/>
</dbReference>
<proteinExistence type="predicted"/>
<dbReference type="PANTHER" id="PTHR42723">
    <property type="entry name" value="CHLOROPHYLL SYNTHASE"/>
    <property type="match status" value="1"/>
</dbReference>
<accession>A0A7W7MQ27</accession>
<protein>
    <submittedName>
        <fullName evidence="6">4-hydroxybenzoate polyprenyltransferase</fullName>
    </submittedName>
</protein>
<reference evidence="6 7" key="1">
    <citation type="submission" date="2020-08" db="EMBL/GenBank/DDBJ databases">
        <title>Sequencing the genomes of 1000 actinobacteria strains.</title>
        <authorList>
            <person name="Klenk H.-P."/>
        </authorList>
    </citation>
    <scope>NUCLEOTIDE SEQUENCE [LARGE SCALE GENOMIC DNA]</scope>
    <source>
        <strain evidence="6 7">DSM 43149</strain>
    </source>
</reference>
<dbReference type="GO" id="GO:0016765">
    <property type="term" value="F:transferase activity, transferring alkyl or aryl (other than methyl) groups"/>
    <property type="evidence" value="ECO:0007669"/>
    <property type="project" value="InterPro"/>
</dbReference>
<feature type="transmembrane region" description="Helical" evidence="5">
    <location>
        <begin position="220"/>
        <end position="239"/>
    </location>
</feature>
<dbReference type="EMBL" id="JACHNH010000001">
    <property type="protein sequence ID" value="MBB4762004.1"/>
    <property type="molecule type" value="Genomic_DNA"/>
</dbReference>
<keyword evidence="6" id="KW-0808">Transferase</keyword>
<dbReference type="RefSeq" id="WP_184992799.1">
    <property type="nucleotide sequence ID" value="NZ_BOMK01000002.1"/>
</dbReference>
<feature type="transmembrane region" description="Helical" evidence="5">
    <location>
        <begin position="147"/>
        <end position="168"/>
    </location>
</feature>
<dbReference type="InterPro" id="IPR000537">
    <property type="entry name" value="UbiA_prenyltransferase"/>
</dbReference>